<feature type="compositionally biased region" description="Polar residues" evidence="13">
    <location>
        <begin position="1886"/>
        <end position="1913"/>
    </location>
</feature>
<dbReference type="InterPro" id="IPR017455">
    <property type="entry name" value="Znf_FYVE-rel"/>
</dbReference>
<feature type="compositionally biased region" description="Basic and acidic residues" evidence="13">
    <location>
        <begin position="1603"/>
        <end position="1621"/>
    </location>
</feature>
<evidence type="ECO:0000256" key="7">
    <source>
        <dbReference type="ARBA" id="ARBA00022777"/>
    </source>
</evidence>
<gene>
    <name evidence="16" type="primary">MDM12_2</name>
    <name evidence="16" type="ORF">LTR97_005089</name>
</gene>
<keyword evidence="6 11" id="KW-0863">Zinc-finger</keyword>
<feature type="region of interest" description="Disordered" evidence="13">
    <location>
        <begin position="2036"/>
        <end position="2059"/>
    </location>
</feature>
<feature type="compositionally biased region" description="Basic and acidic residues" evidence="13">
    <location>
        <begin position="1856"/>
        <end position="1872"/>
    </location>
</feature>
<dbReference type="CDD" id="cd17300">
    <property type="entry name" value="PIPKc_PIKfyve"/>
    <property type="match status" value="1"/>
</dbReference>
<feature type="region of interest" description="Disordered" evidence="13">
    <location>
        <begin position="88"/>
        <end position="149"/>
    </location>
</feature>
<feature type="region of interest" description="Disordered" evidence="13">
    <location>
        <begin position="467"/>
        <end position="517"/>
    </location>
</feature>
<feature type="region of interest" description="Disordered" evidence="13">
    <location>
        <begin position="274"/>
        <end position="389"/>
    </location>
</feature>
<feature type="region of interest" description="Disordered" evidence="13">
    <location>
        <begin position="1813"/>
        <end position="1844"/>
    </location>
</feature>
<evidence type="ECO:0000256" key="3">
    <source>
        <dbReference type="ARBA" id="ARBA00022679"/>
    </source>
</evidence>
<evidence type="ECO:0000256" key="1">
    <source>
        <dbReference type="ARBA" id="ARBA00000768"/>
    </source>
</evidence>
<dbReference type="Pfam" id="PF01504">
    <property type="entry name" value="PIP5K"/>
    <property type="match status" value="1"/>
</dbReference>
<dbReference type="GO" id="GO:0005524">
    <property type="term" value="F:ATP binding"/>
    <property type="evidence" value="ECO:0007669"/>
    <property type="project" value="UniProtKB-UniRule"/>
</dbReference>
<dbReference type="InterPro" id="IPR027483">
    <property type="entry name" value="PInositol-4-P-4/5-kinase_C_sf"/>
</dbReference>
<evidence type="ECO:0000256" key="8">
    <source>
        <dbReference type="ARBA" id="ARBA00022833"/>
    </source>
</evidence>
<feature type="compositionally biased region" description="Acidic residues" evidence="13">
    <location>
        <begin position="467"/>
        <end position="479"/>
    </location>
</feature>
<feature type="compositionally biased region" description="Basic residues" evidence="13">
    <location>
        <begin position="558"/>
        <end position="569"/>
    </location>
</feature>
<dbReference type="PANTHER" id="PTHR45748">
    <property type="entry name" value="1-PHOSPHATIDYLINOSITOL 3-PHOSPHATE 5-KINASE-RELATED"/>
    <property type="match status" value="1"/>
</dbReference>
<dbReference type="SMART" id="SM00330">
    <property type="entry name" value="PIPKc"/>
    <property type="match status" value="1"/>
</dbReference>
<feature type="region of interest" description="Disordered" evidence="13">
    <location>
        <begin position="1770"/>
        <end position="1800"/>
    </location>
</feature>
<dbReference type="CDD" id="cd03334">
    <property type="entry name" value="Fab1_TCP"/>
    <property type="match status" value="1"/>
</dbReference>
<feature type="compositionally biased region" description="Basic and acidic residues" evidence="13">
    <location>
        <begin position="1546"/>
        <end position="1561"/>
    </location>
</feature>
<dbReference type="FunFam" id="3.30.810.10:FF:000001">
    <property type="entry name" value="1-phosphatidylinositol 3-phosphate 5-kinase FAB1"/>
    <property type="match status" value="1"/>
</dbReference>
<feature type="domain" description="PIPK" evidence="15">
    <location>
        <begin position="2028"/>
        <end position="2344"/>
    </location>
</feature>
<dbReference type="Pfam" id="PF01363">
    <property type="entry name" value="FYVE"/>
    <property type="match status" value="1"/>
</dbReference>
<feature type="compositionally biased region" description="Low complexity" evidence="13">
    <location>
        <begin position="121"/>
        <end position="149"/>
    </location>
</feature>
<evidence type="ECO:0000256" key="9">
    <source>
        <dbReference type="ARBA" id="ARBA00022840"/>
    </source>
</evidence>
<feature type="compositionally biased region" description="Basic residues" evidence="13">
    <location>
        <begin position="1821"/>
        <end position="1831"/>
    </location>
</feature>
<dbReference type="GO" id="GO:0000285">
    <property type="term" value="F:1-phosphatidylinositol-3-phosphate 5-kinase activity"/>
    <property type="evidence" value="ECO:0007669"/>
    <property type="project" value="UniProtKB-EC"/>
</dbReference>
<dbReference type="InterPro" id="IPR027409">
    <property type="entry name" value="GroEL-like_apical_dom_sf"/>
</dbReference>
<feature type="compositionally biased region" description="Basic and acidic residues" evidence="13">
    <location>
        <begin position="1569"/>
        <end position="1578"/>
    </location>
</feature>
<comment type="catalytic activity">
    <reaction evidence="1">
        <text>a 1,2-diacyl-sn-glycero-3-phospho-(1D-myo-inositol-3-phosphate) + ATP = a 1,2-diacyl-sn-glycero-3-phospho-(1D-myo-inositol-3,5-bisphosphate) + ADP + H(+)</text>
        <dbReference type="Rhea" id="RHEA:13609"/>
        <dbReference type="ChEBI" id="CHEBI:15378"/>
        <dbReference type="ChEBI" id="CHEBI:30616"/>
        <dbReference type="ChEBI" id="CHEBI:57923"/>
        <dbReference type="ChEBI" id="CHEBI:58088"/>
        <dbReference type="ChEBI" id="CHEBI:456216"/>
        <dbReference type="EC" id="2.7.1.150"/>
    </reaction>
</comment>
<keyword evidence="5 12" id="KW-0547">Nucleotide-binding</keyword>
<dbReference type="InterPro" id="IPR044769">
    <property type="entry name" value="PIKfyve_PIPKc"/>
</dbReference>
<feature type="compositionally biased region" description="Low complexity" evidence="13">
    <location>
        <begin position="328"/>
        <end position="349"/>
    </location>
</feature>
<evidence type="ECO:0000256" key="4">
    <source>
        <dbReference type="ARBA" id="ARBA00022723"/>
    </source>
</evidence>
<feature type="compositionally biased region" description="Basic and acidic residues" evidence="13">
    <location>
        <begin position="581"/>
        <end position="600"/>
    </location>
</feature>
<dbReference type="Gene3D" id="3.30.40.10">
    <property type="entry name" value="Zinc/RING finger domain, C3HC4 (zinc finger)"/>
    <property type="match status" value="1"/>
</dbReference>
<dbReference type="InterPro" id="IPR002423">
    <property type="entry name" value="Cpn60/GroEL/TCP-1"/>
</dbReference>
<dbReference type="FunFam" id="3.30.800.10:FF:000005">
    <property type="entry name" value="1-phosphatidylinositol-3-phosphate 5-kinase (Fab1)"/>
    <property type="match status" value="1"/>
</dbReference>
<protein>
    <recommendedName>
        <fullName evidence="2">1-phosphatidylinositol-3-phosphate 5-kinase</fullName>
        <ecNumber evidence="2">2.7.1.150</ecNumber>
    </recommendedName>
    <alternativeName>
        <fullName evidence="10">Type III PIP kinase</fullName>
    </alternativeName>
</protein>
<feature type="compositionally biased region" description="Basic and acidic residues" evidence="13">
    <location>
        <begin position="2378"/>
        <end position="2389"/>
    </location>
</feature>
<evidence type="ECO:0000259" key="14">
    <source>
        <dbReference type="PROSITE" id="PS50178"/>
    </source>
</evidence>
<feature type="region of interest" description="Disordered" evidence="13">
    <location>
        <begin position="689"/>
        <end position="713"/>
    </location>
</feature>
<dbReference type="FunFam" id="3.30.40.10:FF:000283">
    <property type="entry name" value="1-phosphatidylinositol-3-phosphate 5-kinase (Fab1)"/>
    <property type="match status" value="1"/>
</dbReference>
<feature type="compositionally biased region" description="Basic residues" evidence="13">
    <location>
        <begin position="2039"/>
        <end position="2049"/>
    </location>
</feature>
<evidence type="ECO:0000256" key="6">
    <source>
        <dbReference type="ARBA" id="ARBA00022771"/>
    </source>
</evidence>
<evidence type="ECO:0000256" key="10">
    <source>
        <dbReference type="ARBA" id="ARBA00075294"/>
    </source>
</evidence>
<dbReference type="PROSITE" id="PS50178">
    <property type="entry name" value="ZF_FYVE"/>
    <property type="match status" value="1"/>
</dbReference>
<dbReference type="EMBL" id="JAVRQU010000007">
    <property type="protein sequence ID" value="KAK5700572.1"/>
    <property type="molecule type" value="Genomic_DNA"/>
</dbReference>
<feature type="region of interest" description="Disordered" evidence="13">
    <location>
        <begin position="542"/>
        <end position="600"/>
    </location>
</feature>
<comment type="caution">
    <text evidence="16">The sequence shown here is derived from an EMBL/GenBank/DDBJ whole genome shotgun (WGS) entry which is preliminary data.</text>
</comment>
<evidence type="ECO:0000256" key="12">
    <source>
        <dbReference type="PROSITE-ProRule" id="PRU00781"/>
    </source>
</evidence>
<dbReference type="PANTHER" id="PTHR45748:SF7">
    <property type="entry name" value="1-PHOSPHATIDYLINOSITOL 3-PHOSPHATE 5-KINASE-RELATED"/>
    <property type="match status" value="1"/>
</dbReference>
<dbReference type="EC" id="2.7.1.150" evidence="2"/>
<evidence type="ECO:0000259" key="15">
    <source>
        <dbReference type="PROSITE" id="PS51455"/>
    </source>
</evidence>
<keyword evidence="3 12" id="KW-0808">Transferase</keyword>
<evidence type="ECO:0000256" key="13">
    <source>
        <dbReference type="SAM" id="MobiDB-lite"/>
    </source>
</evidence>
<dbReference type="SUPFAM" id="SSF56104">
    <property type="entry name" value="SAICAR synthase-like"/>
    <property type="match status" value="1"/>
</dbReference>
<sequence length="2389" mass="266995">MAPEPPSPSASSTLLPFLGPSRSRRGSVVSFSSRKEVDKDVLAQALDQIHTTASKSETLTSFHDFDGGGRSGAKEMVSSGVSGLYNRLKQSVSGATPAKEANAMSKSRGPRDSEETASVQSSSSASRPPPALALTRLATDNASMSTTSAAASPVLTSFSGVGALSDMSSQTANDRPMSADHSVIADQHLDVSVKDYEISREDTTSGTDAVIRQDQPSQVDIDRARSALIDNDRSDAATQALARVLSHHEVQLNERPTQVRPLHIGWAPDQDTTVENAKKAAKPTVNGTASMTKLESGPGNVHSPRESPRPPMIHVGASHLPGFEPSRASSTTDGGDAASSSSTRTAHSRPILEPSPNINSAMQRRRTGTKPQPSPMHLNTHHHLTHVPHHLKRRVISKEFWMKDENAKDCFYCGQSFSTFRRKHHCRTCGQIFDAKCTSLVSGRPFGQPGTLRLCKPCEAMIYESDDDDSTVYSDDGDEAERSPRMRNSVTFDDALPSNVDGPAFSRTDTGEVATPSIGIPVSRRNREAKRRSNVIEFDAQPMLARPSSSHSLISLARRPRSSSHKRQQSRQQILRGSRATIDERGPFHQDHAGDPEKKASLPAFHMDNIIDPDLAPFMSDEGSEGEDMPSMMATLDAGALPADRDKVGFGGLFSSAIKKGRSRLGDRHTATSTARGIKEEDVLTLSTKNLSKHSRKRNPSISSITIGRPSPRRSRSNILLKTIESESAELEPPTPVVVPEASAKVVRSSAMHGVDAPPVEMNRASLEHVRRLLAQLLRDGKIDHATTWEKALLPILLQCTDDVEPDVQRGDDMDVRHYIKLKKVPGGRPGDTSYVSGVVFSKNVALKSMARSIQSPRIAIVTFSIEYARHQTHFMSLEPVIAQEREYLSNLVGRIVALKPQVLLVQKNVSGLALRLLEQAGITVAFNIKESVLAAVARMTQTSLIKSVDKLAIDPVHLGKCGSFEVKTYVSSGMRKTYIYLSGCEVDLGCTIVLRGADTKTLRQIKRITEFMCYVVYNLKLETTLMRDEFVSVPSTIQDKLEAHDGPQGITVPLIATMPHLVTARSDVDTPSKYEELEEWCRSRILSASPFVAFMQPFLLTQLREQEQKLTTYKGLRDAYAAANEQGDEEKADRDDRFSIVRPDMVNSPASKDEPKAVREYLHAVHQAQYEKSMHTYETQKRLWESFSSANSDAFDPYSHQTIVVLHSTVSSVTSAPCTGPELLGLGFYAGYGRAETGFEEDCTLGQYVEDMCMSSSSTCKECGKKMHEHHRQYVHGYGQLTISVQRYPSRIRDLDHTMLMWSSCRQCRAETPLIPISDNTWKYSFAKYLELSFWSSPLRPRADVCGHDVHKDFLRCFGFQGMVVRVQYDPIDIYDVVVPRSVITWKVEADLTVKNEQFSHFLQRLTAFVDSVRKRLDSINVDTLDEKKAIEAYEKIATLRTRIDDDHADLVDKLQTKYSTSRYHELIPLNRALRFMDEKAILWDEEFNNFERDYFPSETDIRKLATLQLRNMFLESQPSNSSIASDGSDTEEGTEMTPMTTRANELRSETKEMRSEKANDVMTSTALEHRNSHDETNDTQTRSPERSSEELLGTSLSRKLSPREEQEQAVDRDDVKHLDLAVPAISPEQSVAEDHGGSGEQSLQSSRPVTREGTDDEPFAIQPKPLSSGLLERIEQIRSNRVADLGDSGELVESRIPRLSALRRRDISPIGIPPLLRAQSSPNHVHRRSADLTTEPSIDTIANGPPVYEPSHSEKRLGEKLGVARLTSKAGKATPSLIPRSVPPKSDETNNSSLSSSVSALAKHFEQMSREFEKERLKERRQRALRSRQARANPLASSRPVVEVYRNATDAVGERSLEEHPQEEPQHIDDPTSVPMEHLPLPPNSSDEPQASASDRTILESNTSDEMSASHQDFADDERQGMHIDVSRTRTRDASDPTSGMSSSTLLSPTSAPDMELHSSDLSIPDHRKNVWFKYLAEFWSKRSASGWTSLEYPLHATEHVFEDSDIIVREDEPSSVVALSLACADYRTKVQDFRSHPSKQTRKHAHSASQASNGIIEDEQQRAIEDSLLSDTGTHMKYSFAHGSVKASCKIFYAESFDALRRRCGVADRFVESMSRCLKFDSKGGKTKSLFLKTLDDRFIIKSLQEVELKAFTKFAPDYFAFMSYTLFHGVPSVIAKMFGLFQVTIKNPATGMDFSYYLLVMENLFYERAPNRRFDLKGSMRNRKIESTGQPDEVLLDENLVETIFESPLFVREHARKLMQASVWNDTMWLCKQNVMDYSLMAGFDDERKEIVVGIIDCIRTYTWDKKLESWIKDRGKNKPTITSPKDYRNRFRVSMMQYVLQAPNCWHQFQAQMVPPKTLKEREDRDETEDTEAERYEGRKSDGP</sequence>
<keyword evidence="4" id="KW-0479">Metal-binding</keyword>
<dbReference type="SUPFAM" id="SSF57903">
    <property type="entry name" value="FYVE/PHD zinc finger"/>
    <property type="match status" value="1"/>
</dbReference>
<feature type="domain" description="FYVE-type" evidence="14">
    <location>
        <begin position="404"/>
        <end position="463"/>
    </location>
</feature>
<evidence type="ECO:0000256" key="5">
    <source>
        <dbReference type="ARBA" id="ARBA00022741"/>
    </source>
</evidence>
<evidence type="ECO:0000313" key="17">
    <source>
        <dbReference type="Proteomes" id="UP001310594"/>
    </source>
</evidence>
<feature type="compositionally biased region" description="Polar residues" evidence="13">
    <location>
        <begin position="1519"/>
        <end position="1529"/>
    </location>
</feature>
<feature type="compositionally biased region" description="Basic residues" evidence="13">
    <location>
        <begin position="379"/>
        <end position="389"/>
    </location>
</feature>
<evidence type="ECO:0000313" key="16">
    <source>
        <dbReference type="EMBL" id="KAK5700572.1"/>
    </source>
</evidence>
<dbReference type="FunFam" id="3.50.7.10:FF:000007">
    <property type="entry name" value="1-phosphatidylinositol 3-phosphate 5-kinase isoform X1"/>
    <property type="match status" value="1"/>
</dbReference>
<dbReference type="SMART" id="SM00064">
    <property type="entry name" value="FYVE"/>
    <property type="match status" value="1"/>
</dbReference>
<feature type="region of interest" description="Disordered" evidence="13">
    <location>
        <begin position="1856"/>
        <end position="1956"/>
    </location>
</feature>
<reference evidence="16" key="1">
    <citation type="submission" date="2023-08" db="EMBL/GenBank/DDBJ databases">
        <title>Black Yeasts Isolated from many extreme environments.</title>
        <authorList>
            <person name="Coleine C."/>
            <person name="Stajich J.E."/>
            <person name="Selbmann L."/>
        </authorList>
    </citation>
    <scope>NUCLEOTIDE SEQUENCE</scope>
    <source>
        <strain evidence="16">CCFEE 5810</strain>
    </source>
</reference>
<dbReference type="Gene3D" id="3.30.800.10">
    <property type="entry name" value="Phosphatidylinositol Phosphate Kinase II Beta"/>
    <property type="match status" value="1"/>
</dbReference>
<keyword evidence="8" id="KW-0862">Zinc</keyword>
<dbReference type="GO" id="GO:0046854">
    <property type="term" value="P:phosphatidylinositol phosphate biosynthetic process"/>
    <property type="evidence" value="ECO:0007669"/>
    <property type="project" value="TreeGrafter"/>
</dbReference>
<dbReference type="GO" id="GO:0008270">
    <property type="term" value="F:zinc ion binding"/>
    <property type="evidence" value="ECO:0007669"/>
    <property type="project" value="UniProtKB-KW"/>
</dbReference>
<proteinExistence type="predicted"/>
<dbReference type="InterPro" id="IPR002498">
    <property type="entry name" value="PInositol-4-P-4/5-kinase_core"/>
</dbReference>
<feature type="region of interest" description="Disordered" evidence="13">
    <location>
        <begin position="1519"/>
        <end position="1669"/>
    </location>
</feature>
<dbReference type="InterPro" id="IPR027484">
    <property type="entry name" value="PInositol-4-P-5-kinase_N"/>
</dbReference>
<name>A0AAN7WBN0_9PEZI</name>
<feature type="compositionally biased region" description="Basic and acidic residues" evidence="13">
    <location>
        <begin position="1915"/>
        <end position="1937"/>
    </location>
</feature>
<dbReference type="GO" id="GO:0010008">
    <property type="term" value="C:endosome membrane"/>
    <property type="evidence" value="ECO:0007669"/>
    <property type="project" value="TreeGrafter"/>
</dbReference>
<evidence type="ECO:0000256" key="11">
    <source>
        <dbReference type="PROSITE-ProRule" id="PRU00091"/>
    </source>
</evidence>
<dbReference type="Gene3D" id="3.50.7.10">
    <property type="entry name" value="GroEL"/>
    <property type="match status" value="1"/>
</dbReference>
<feature type="region of interest" description="Disordered" evidence="13">
    <location>
        <begin position="1"/>
        <end position="37"/>
    </location>
</feature>
<organism evidence="16 17">
    <name type="scientific">Elasticomyces elasticus</name>
    <dbReference type="NCBI Taxonomy" id="574655"/>
    <lineage>
        <taxon>Eukaryota</taxon>
        <taxon>Fungi</taxon>
        <taxon>Dikarya</taxon>
        <taxon>Ascomycota</taxon>
        <taxon>Pezizomycotina</taxon>
        <taxon>Dothideomycetes</taxon>
        <taxon>Dothideomycetidae</taxon>
        <taxon>Mycosphaerellales</taxon>
        <taxon>Teratosphaeriaceae</taxon>
        <taxon>Elasticomyces</taxon>
    </lineage>
</organism>
<dbReference type="Pfam" id="PF00118">
    <property type="entry name" value="Cpn60_TCP1"/>
    <property type="match status" value="1"/>
</dbReference>
<feature type="region of interest" description="Disordered" evidence="13">
    <location>
        <begin position="2361"/>
        <end position="2389"/>
    </location>
</feature>
<dbReference type="Proteomes" id="UP001310594">
    <property type="component" value="Unassembled WGS sequence"/>
</dbReference>
<evidence type="ECO:0000256" key="2">
    <source>
        <dbReference type="ARBA" id="ARBA00012009"/>
    </source>
</evidence>
<dbReference type="Gene3D" id="3.30.810.10">
    <property type="entry name" value="2-Layer Sandwich"/>
    <property type="match status" value="1"/>
</dbReference>
<keyword evidence="9 12" id="KW-0067">ATP-binding</keyword>
<dbReference type="InterPro" id="IPR000306">
    <property type="entry name" value="Znf_FYVE"/>
</dbReference>
<dbReference type="InterPro" id="IPR013083">
    <property type="entry name" value="Znf_RING/FYVE/PHD"/>
</dbReference>
<dbReference type="PROSITE" id="PS51455">
    <property type="entry name" value="PIPK"/>
    <property type="match status" value="1"/>
</dbReference>
<dbReference type="SUPFAM" id="SSF52029">
    <property type="entry name" value="GroEL apical domain-like"/>
    <property type="match status" value="1"/>
</dbReference>
<feature type="compositionally biased region" description="Low complexity" evidence="13">
    <location>
        <begin position="1939"/>
        <end position="1953"/>
    </location>
</feature>
<keyword evidence="7 12" id="KW-0418">Kinase</keyword>
<dbReference type="InterPro" id="IPR011011">
    <property type="entry name" value="Znf_FYVE_PHD"/>
</dbReference>
<accession>A0AAN7WBN0</accession>
<dbReference type="GO" id="GO:0000329">
    <property type="term" value="C:fungal-type vacuole membrane"/>
    <property type="evidence" value="ECO:0007669"/>
    <property type="project" value="TreeGrafter"/>
</dbReference>